<dbReference type="GO" id="GO:0030313">
    <property type="term" value="C:cell envelope"/>
    <property type="evidence" value="ECO:0007669"/>
    <property type="project" value="UniProtKB-SubCell"/>
</dbReference>
<sequence>MHVHPYERTWIVISVALLMVFGVAIVVSSLSLGVEIPGLSARLAPVTAGGVSYDQPWVRELGPGRYEANVFAQMWTFQPNEIRVPTGSTVTFFLHSRDLVHGFKIVGTNVSLMAIPGQVNKVSYTFRQPGEHLIVCTEYCGVGHQAMFARVIVEDVRASR</sequence>
<evidence type="ECO:0000256" key="4">
    <source>
        <dbReference type="SAM" id="Phobius"/>
    </source>
</evidence>
<dbReference type="Proteomes" id="UP000065807">
    <property type="component" value="Chromosome"/>
</dbReference>
<evidence type="ECO:0000256" key="3">
    <source>
        <dbReference type="ARBA" id="ARBA00023008"/>
    </source>
</evidence>
<dbReference type="OrthoDB" id="9773456at2"/>
<keyword evidence="4" id="KW-1133">Transmembrane helix</keyword>
<evidence type="ECO:0000313" key="7">
    <source>
        <dbReference type="Proteomes" id="UP000065807"/>
    </source>
</evidence>
<dbReference type="KEGG" id="lpil:LIP_1960"/>
<accession>A0A0K2SL06</accession>
<dbReference type="InterPro" id="IPR034214">
    <property type="entry name" value="Ba3_CcO_II_C"/>
</dbReference>
<dbReference type="GO" id="GO:0016020">
    <property type="term" value="C:membrane"/>
    <property type="evidence" value="ECO:0007669"/>
    <property type="project" value="InterPro"/>
</dbReference>
<keyword evidence="7" id="KW-1185">Reference proteome</keyword>
<reference evidence="7" key="2">
    <citation type="journal article" date="2016" name="Int. J. Syst. Evol. Microbiol.">
        <title>Complete genome sequence and cell structure of Limnochorda pilosa, a Gram-negative spore-former within the phylum Firmicutes.</title>
        <authorList>
            <person name="Watanabe M."/>
            <person name="Kojima H."/>
            <person name="Fukui M."/>
        </authorList>
    </citation>
    <scope>NUCLEOTIDE SEQUENCE [LARGE SCALE GENOMIC DNA]</scope>
    <source>
        <strain evidence="7">HC45</strain>
    </source>
</reference>
<name>A0A0K2SL06_LIMPI</name>
<dbReference type="InterPro" id="IPR002429">
    <property type="entry name" value="CcO_II-like_C"/>
</dbReference>
<proteinExistence type="predicted"/>
<dbReference type="Gene3D" id="2.60.40.420">
    <property type="entry name" value="Cupredoxins - blue copper proteins"/>
    <property type="match status" value="1"/>
</dbReference>
<evidence type="ECO:0000313" key="6">
    <source>
        <dbReference type="EMBL" id="BAS27801.1"/>
    </source>
</evidence>
<dbReference type="PANTHER" id="PTHR42838:SF2">
    <property type="entry name" value="NITROUS-OXIDE REDUCTASE"/>
    <property type="match status" value="1"/>
</dbReference>
<evidence type="ECO:0000256" key="1">
    <source>
        <dbReference type="ARBA" id="ARBA00004196"/>
    </source>
</evidence>
<dbReference type="GO" id="GO:0004129">
    <property type="term" value="F:cytochrome-c oxidase activity"/>
    <property type="evidence" value="ECO:0007669"/>
    <property type="project" value="InterPro"/>
</dbReference>
<keyword evidence="4" id="KW-0472">Membrane</keyword>
<protein>
    <submittedName>
        <fullName evidence="6">Cytochrome C oxidase subunit II</fullName>
    </submittedName>
</protein>
<evidence type="ECO:0000259" key="5">
    <source>
        <dbReference type="PROSITE" id="PS50857"/>
    </source>
</evidence>
<gene>
    <name evidence="6" type="ORF">LIP_1960</name>
</gene>
<dbReference type="CDD" id="cd13913">
    <property type="entry name" value="ba3_CcO_II_C"/>
    <property type="match status" value="1"/>
</dbReference>
<dbReference type="AlphaFoldDB" id="A0A0K2SL06"/>
<keyword evidence="3" id="KW-0186">Copper</keyword>
<feature type="domain" description="Cytochrome oxidase subunit II copper A binding" evidence="5">
    <location>
        <begin position="61"/>
        <end position="160"/>
    </location>
</feature>
<dbReference type="PROSITE" id="PS50857">
    <property type="entry name" value="COX2_CUA"/>
    <property type="match status" value="1"/>
</dbReference>
<dbReference type="PANTHER" id="PTHR42838">
    <property type="entry name" value="CYTOCHROME C OXIDASE SUBUNIT II"/>
    <property type="match status" value="1"/>
</dbReference>
<organism evidence="6 7">
    <name type="scientific">Limnochorda pilosa</name>
    <dbReference type="NCBI Taxonomy" id="1555112"/>
    <lineage>
        <taxon>Bacteria</taxon>
        <taxon>Bacillati</taxon>
        <taxon>Bacillota</taxon>
        <taxon>Limnochordia</taxon>
        <taxon>Limnochordales</taxon>
        <taxon>Limnochordaceae</taxon>
        <taxon>Limnochorda</taxon>
    </lineage>
</organism>
<feature type="transmembrane region" description="Helical" evidence="4">
    <location>
        <begin position="12"/>
        <end position="34"/>
    </location>
</feature>
<dbReference type="EMBL" id="AP014924">
    <property type="protein sequence ID" value="BAS27801.1"/>
    <property type="molecule type" value="Genomic_DNA"/>
</dbReference>
<reference evidence="7" key="1">
    <citation type="submission" date="2015-07" db="EMBL/GenBank/DDBJ databases">
        <title>Complete genome sequence and phylogenetic analysis of Limnochorda pilosa.</title>
        <authorList>
            <person name="Watanabe M."/>
            <person name="Kojima H."/>
            <person name="Fukui M."/>
        </authorList>
    </citation>
    <scope>NUCLEOTIDE SEQUENCE [LARGE SCALE GENOMIC DNA]</scope>
    <source>
        <strain evidence="7">HC45</strain>
    </source>
</reference>
<dbReference type="GO" id="GO:0005507">
    <property type="term" value="F:copper ion binding"/>
    <property type="evidence" value="ECO:0007669"/>
    <property type="project" value="InterPro"/>
</dbReference>
<keyword evidence="2" id="KW-0479">Metal-binding</keyword>
<dbReference type="RefSeq" id="WP_068137164.1">
    <property type="nucleotide sequence ID" value="NZ_AP014924.1"/>
</dbReference>
<dbReference type="Pfam" id="PF00116">
    <property type="entry name" value="COX2"/>
    <property type="match status" value="1"/>
</dbReference>
<dbReference type="InterPro" id="IPR051403">
    <property type="entry name" value="NosZ/Cyto_c_oxidase_sub2"/>
</dbReference>
<keyword evidence="4" id="KW-0812">Transmembrane</keyword>
<dbReference type="InterPro" id="IPR008972">
    <property type="entry name" value="Cupredoxin"/>
</dbReference>
<dbReference type="SUPFAM" id="SSF49503">
    <property type="entry name" value="Cupredoxins"/>
    <property type="match status" value="1"/>
</dbReference>
<comment type="subcellular location">
    <subcellularLocation>
        <location evidence="1">Cell envelope</location>
    </subcellularLocation>
</comment>
<evidence type="ECO:0000256" key="2">
    <source>
        <dbReference type="ARBA" id="ARBA00022723"/>
    </source>
</evidence>
<dbReference type="STRING" id="1555112.LIP_1960"/>